<sequence>MGKNKRLKQNGGQSKKQKTNKLTRQSGISKPQAQKNNKSLPINSSNTSTSTSKAKPQPQQFHTAPTIPFSPSENILLIGEGDLSFASSLITHHGCTHITATVLESSAAELKEKYPHVEENIRLVEDGGGCVRYGIDAAKMKPWTGTGVKKGSGGGMDRIVFNFPHVGGKSTDVNRQVRYNQELLVSFFKQAFPSLSPTHGSSIIVTLFEGEPYTLWNIRDLARHSGLEVALSFKFQASAYPGYKHARTLGVVKGKGGKEGGGWKGEERSARSYVFVRKGEGVVVGPGKGKKNESSDDDDEDEVEKYRDTNLSESMEEGEDIEEDDDDQGSGDE</sequence>
<feature type="region of interest" description="Disordered" evidence="1">
    <location>
        <begin position="282"/>
        <end position="333"/>
    </location>
</feature>
<dbReference type="Pfam" id="PF10354">
    <property type="entry name" value="BMT5-like"/>
    <property type="match status" value="1"/>
</dbReference>
<keyword evidence="4" id="KW-1185">Reference proteome</keyword>
<feature type="compositionally biased region" description="Acidic residues" evidence="1">
    <location>
        <begin position="314"/>
        <end position="333"/>
    </location>
</feature>
<feature type="compositionally biased region" description="Low complexity" evidence="1">
    <location>
        <begin position="43"/>
        <end position="52"/>
    </location>
</feature>
<feature type="compositionally biased region" description="Polar residues" evidence="1">
    <location>
        <begin position="53"/>
        <end position="68"/>
    </location>
</feature>
<evidence type="ECO:0000313" key="3">
    <source>
        <dbReference type="EMBL" id="KAL2074888.1"/>
    </source>
</evidence>
<dbReference type="Proteomes" id="UP001595075">
    <property type="component" value="Unassembled WGS sequence"/>
</dbReference>
<evidence type="ECO:0000313" key="4">
    <source>
        <dbReference type="Proteomes" id="UP001595075"/>
    </source>
</evidence>
<dbReference type="InterPro" id="IPR019446">
    <property type="entry name" value="BMT5-like"/>
</dbReference>
<dbReference type="EMBL" id="JAZHXI010000002">
    <property type="protein sequence ID" value="KAL2074888.1"/>
    <property type="molecule type" value="Genomic_DNA"/>
</dbReference>
<dbReference type="PANTHER" id="PTHR11538:SF26">
    <property type="entry name" value="FERREDOXIN-FOLD ANTICODON-BINDING DOMAIN-CONTAINING PROTEIN 1"/>
    <property type="match status" value="1"/>
</dbReference>
<name>A0ABR4CZS7_9HELO</name>
<proteinExistence type="predicted"/>
<organism evidence="3 4">
    <name type="scientific">Oculimacula yallundae</name>
    <dbReference type="NCBI Taxonomy" id="86028"/>
    <lineage>
        <taxon>Eukaryota</taxon>
        <taxon>Fungi</taxon>
        <taxon>Dikarya</taxon>
        <taxon>Ascomycota</taxon>
        <taxon>Pezizomycotina</taxon>
        <taxon>Leotiomycetes</taxon>
        <taxon>Helotiales</taxon>
        <taxon>Ploettnerulaceae</taxon>
        <taxon>Oculimacula</taxon>
    </lineage>
</organism>
<gene>
    <name evidence="3" type="ORF">VTL71DRAFT_8667</name>
</gene>
<protein>
    <recommendedName>
        <fullName evidence="2">25S rRNA (uridine-N(3))-methyltransferase BMT5-like domain-containing protein</fullName>
    </recommendedName>
</protein>
<feature type="compositionally biased region" description="Polar residues" evidence="1">
    <location>
        <begin position="22"/>
        <end position="42"/>
    </location>
</feature>
<reference evidence="3 4" key="1">
    <citation type="journal article" date="2024" name="Commun. Biol.">
        <title>Comparative genomic analysis of thermophilic fungi reveals convergent evolutionary adaptations and gene losses.</title>
        <authorList>
            <person name="Steindorff A.S."/>
            <person name="Aguilar-Pontes M.V."/>
            <person name="Robinson A.J."/>
            <person name="Andreopoulos B."/>
            <person name="LaButti K."/>
            <person name="Kuo A."/>
            <person name="Mondo S."/>
            <person name="Riley R."/>
            <person name="Otillar R."/>
            <person name="Haridas S."/>
            <person name="Lipzen A."/>
            <person name="Grimwood J."/>
            <person name="Schmutz J."/>
            <person name="Clum A."/>
            <person name="Reid I.D."/>
            <person name="Moisan M.C."/>
            <person name="Butler G."/>
            <person name="Nguyen T.T.M."/>
            <person name="Dewar K."/>
            <person name="Conant G."/>
            <person name="Drula E."/>
            <person name="Henrissat B."/>
            <person name="Hansel C."/>
            <person name="Singer S."/>
            <person name="Hutchinson M.I."/>
            <person name="de Vries R.P."/>
            <person name="Natvig D.O."/>
            <person name="Powell A.J."/>
            <person name="Tsang A."/>
            <person name="Grigoriev I.V."/>
        </authorList>
    </citation>
    <scope>NUCLEOTIDE SEQUENCE [LARGE SCALE GENOMIC DNA]</scope>
    <source>
        <strain evidence="3 4">CBS 494.80</strain>
    </source>
</reference>
<evidence type="ECO:0000259" key="2">
    <source>
        <dbReference type="Pfam" id="PF10354"/>
    </source>
</evidence>
<accession>A0ABR4CZS7</accession>
<comment type="caution">
    <text evidence="3">The sequence shown here is derived from an EMBL/GenBank/DDBJ whole genome shotgun (WGS) entry which is preliminary data.</text>
</comment>
<feature type="domain" description="25S rRNA (uridine-N(3))-methyltransferase BMT5-like" evidence="2">
    <location>
        <begin position="76"/>
        <end position="247"/>
    </location>
</feature>
<feature type="region of interest" description="Disordered" evidence="1">
    <location>
        <begin position="1"/>
        <end position="68"/>
    </location>
</feature>
<evidence type="ECO:0000256" key="1">
    <source>
        <dbReference type="SAM" id="MobiDB-lite"/>
    </source>
</evidence>
<dbReference type="PANTHER" id="PTHR11538">
    <property type="entry name" value="PHENYLALANYL-TRNA SYNTHETASE"/>
    <property type="match status" value="1"/>
</dbReference>